<dbReference type="RefSeq" id="WP_239161479.1">
    <property type="nucleotide sequence ID" value="NZ_BOOA01000009.1"/>
</dbReference>
<evidence type="ECO:0000313" key="6">
    <source>
        <dbReference type="Proteomes" id="UP000640052"/>
    </source>
</evidence>
<gene>
    <name evidence="5" type="ORF">Aph01nite_15990</name>
</gene>
<evidence type="ECO:0000256" key="2">
    <source>
        <dbReference type="ARBA" id="ARBA00023125"/>
    </source>
</evidence>
<evidence type="ECO:0000256" key="3">
    <source>
        <dbReference type="ARBA" id="ARBA00023163"/>
    </source>
</evidence>
<dbReference type="InterPro" id="IPR000792">
    <property type="entry name" value="Tscrpt_reg_LuxR_C"/>
</dbReference>
<dbReference type="InterPro" id="IPR016032">
    <property type="entry name" value="Sig_transdc_resp-reg_C-effctor"/>
</dbReference>
<dbReference type="Gene3D" id="1.10.10.10">
    <property type="entry name" value="Winged helix-like DNA-binding domain superfamily/Winged helix DNA-binding domain"/>
    <property type="match status" value="1"/>
</dbReference>
<accession>A0A919Q8R8</accession>
<dbReference type="GO" id="GO:0006355">
    <property type="term" value="P:regulation of DNA-templated transcription"/>
    <property type="evidence" value="ECO:0007669"/>
    <property type="project" value="InterPro"/>
</dbReference>
<dbReference type="EMBL" id="BOOA01000009">
    <property type="protein sequence ID" value="GIH23289.1"/>
    <property type="molecule type" value="Genomic_DNA"/>
</dbReference>
<keyword evidence="1" id="KW-0805">Transcription regulation</keyword>
<dbReference type="Pfam" id="PF00196">
    <property type="entry name" value="GerE"/>
    <property type="match status" value="1"/>
</dbReference>
<evidence type="ECO:0000256" key="1">
    <source>
        <dbReference type="ARBA" id="ARBA00023015"/>
    </source>
</evidence>
<reference evidence="5" key="1">
    <citation type="submission" date="2021-01" db="EMBL/GenBank/DDBJ databases">
        <title>Whole genome shotgun sequence of Acrocarpospora phusangensis NBRC 108782.</title>
        <authorList>
            <person name="Komaki H."/>
            <person name="Tamura T."/>
        </authorList>
    </citation>
    <scope>NUCLEOTIDE SEQUENCE</scope>
    <source>
        <strain evidence="5">NBRC 108782</strain>
    </source>
</reference>
<dbReference type="InterPro" id="IPR029016">
    <property type="entry name" value="GAF-like_dom_sf"/>
</dbReference>
<proteinExistence type="predicted"/>
<evidence type="ECO:0000313" key="5">
    <source>
        <dbReference type="EMBL" id="GIH23289.1"/>
    </source>
</evidence>
<dbReference type="SUPFAM" id="SSF55781">
    <property type="entry name" value="GAF domain-like"/>
    <property type="match status" value="1"/>
</dbReference>
<dbReference type="PANTHER" id="PTHR44688">
    <property type="entry name" value="DNA-BINDING TRANSCRIPTIONAL ACTIVATOR DEVR_DOSR"/>
    <property type="match status" value="1"/>
</dbReference>
<dbReference type="PRINTS" id="PR00038">
    <property type="entry name" value="HTHLUXR"/>
</dbReference>
<dbReference type="SUPFAM" id="SSF46894">
    <property type="entry name" value="C-terminal effector domain of the bipartite response regulators"/>
    <property type="match status" value="1"/>
</dbReference>
<dbReference type="PROSITE" id="PS50043">
    <property type="entry name" value="HTH_LUXR_2"/>
    <property type="match status" value="1"/>
</dbReference>
<dbReference type="GO" id="GO:0003677">
    <property type="term" value="F:DNA binding"/>
    <property type="evidence" value="ECO:0007669"/>
    <property type="project" value="UniProtKB-KW"/>
</dbReference>
<comment type="caution">
    <text evidence="5">The sequence shown here is derived from an EMBL/GenBank/DDBJ whole genome shotgun (WGS) entry which is preliminary data.</text>
</comment>
<feature type="domain" description="HTH luxR-type" evidence="4">
    <location>
        <begin position="275"/>
        <end position="340"/>
    </location>
</feature>
<keyword evidence="6" id="KW-1185">Reference proteome</keyword>
<keyword evidence="3" id="KW-0804">Transcription</keyword>
<dbReference type="CDD" id="cd06170">
    <property type="entry name" value="LuxR_C_like"/>
    <property type="match status" value="1"/>
</dbReference>
<sequence length="366" mass="39005">MDLHESLRRLAVRGGDLTEMRTGLDRLLRRAIGYDIAAISTVDPATLLWTSCFVTGIGHEGGAERERIIFDLEFRDADLNGYARLANAAVPVASLHQATGGRITEAARYEPLLRELGVRDEARVMLRSRNGCWGSLTLYRCTPSPPFAAAELTALSGAVAPIADLFRLTLLRAALDVTEGIEDPPGMLLVRSGGEVETISTQARTWLEAIDDRGRIPSVVRSVVAAARAGNGPATAALPARGGRWVVLHGSPIEGSADQVALIIEGARPTVLGQIIARAYDLTSREREVTALAAQGRSTRQMASVLGISPFTVQDHLKAVFAKTGTHSRGELVASLHTHHYAPRVAAGAAPSPYGWYLDDGVPAAG</sequence>
<dbReference type="SMART" id="SM00421">
    <property type="entry name" value="HTH_LUXR"/>
    <property type="match status" value="1"/>
</dbReference>
<dbReference type="AlphaFoldDB" id="A0A919Q8R8"/>
<dbReference type="Proteomes" id="UP000640052">
    <property type="component" value="Unassembled WGS sequence"/>
</dbReference>
<organism evidence="5 6">
    <name type="scientific">Acrocarpospora phusangensis</name>
    <dbReference type="NCBI Taxonomy" id="1070424"/>
    <lineage>
        <taxon>Bacteria</taxon>
        <taxon>Bacillati</taxon>
        <taxon>Actinomycetota</taxon>
        <taxon>Actinomycetes</taxon>
        <taxon>Streptosporangiales</taxon>
        <taxon>Streptosporangiaceae</taxon>
        <taxon>Acrocarpospora</taxon>
    </lineage>
</organism>
<evidence type="ECO:0000259" key="4">
    <source>
        <dbReference type="PROSITE" id="PS50043"/>
    </source>
</evidence>
<keyword evidence="2" id="KW-0238">DNA-binding</keyword>
<name>A0A919Q8R8_9ACTN</name>
<dbReference type="InterPro" id="IPR036388">
    <property type="entry name" value="WH-like_DNA-bd_sf"/>
</dbReference>
<dbReference type="PANTHER" id="PTHR44688:SF16">
    <property type="entry name" value="DNA-BINDING TRANSCRIPTIONAL ACTIVATOR DEVR_DOSR"/>
    <property type="match status" value="1"/>
</dbReference>
<dbReference type="Gene3D" id="3.30.450.40">
    <property type="match status" value="1"/>
</dbReference>
<protein>
    <submittedName>
        <fullName evidence="5">Helix-turn-helix transcriptional regulator</fullName>
    </submittedName>
</protein>